<dbReference type="EMBL" id="LR026985">
    <property type="protein sequence ID" value="VCU39542.1"/>
    <property type="molecule type" value="Genomic_DNA"/>
</dbReference>
<evidence type="ECO:0000313" key="3">
    <source>
        <dbReference type="Proteomes" id="UP000324639"/>
    </source>
</evidence>
<gene>
    <name evidence="2" type="ORF">BGT96224V316_LOCUS1704</name>
</gene>
<evidence type="ECO:0000256" key="1">
    <source>
        <dbReference type="SAM" id="SignalP"/>
    </source>
</evidence>
<keyword evidence="1" id="KW-0732">Signal</keyword>
<feature type="chain" id="PRO_5040748987" evidence="1">
    <location>
        <begin position="28"/>
        <end position="64"/>
    </location>
</feature>
<accession>A0A9X9L847</accession>
<proteinExistence type="predicted"/>
<organism evidence="2 3">
    <name type="scientific">Blumeria graminis f. sp. tritici</name>
    <dbReference type="NCBI Taxonomy" id="62690"/>
    <lineage>
        <taxon>Eukaryota</taxon>
        <taxon>Fungi</taxon>
        <taxon>Dikarya</taxon>
        <taxon>Ascomycota</taxon>
        <taxon>Pezizomycotina</taxon>
        <taxon>Leotiomycetes</taxon>
        <taxon>Erysiphales</taxon>
        <taxon>Erysiphaceae</taxon>
        <taxon>Blumeria</taxon>
    </lineage>
</organism>
<evidence type="ECO:0000313" key="2">
    <source>
        <dbReference type="EMBL" id="VCU39542.1"/>
    </source>
</evidence>
<dbReference type="Proteomes" id="UP000324639">
    <property type="component" value="Chromosome Bgt_-02"/>
</dbReference>
<reference evidence="2 3" key="1">
    <citation type="submission" date="2018-08" db="EMBL/GenBank/DDBJ databases">
        <authorList>
            <person name="Muller C M."/>
        </authorList>
    </citation>
    <scope>NUCLEOTIDE SEQUENCE [LARGE SCALE GENOMIC DNA]</scope>
</reference>
<dbReference type="AlphaFoldDB" id="A0A9X9L847"/>
<feature type="signal peptide" evidence="1">
    <location>
        <begin position="1"/>
        <end position="27"/>
    </location>
</feature>
<protein>
    <submittedName>
        <fullName evidence="2">BgtTE-56011</fullName>
    </submittedName>
</protein>
<sequence length="64" mass="7394">MRDFAGKFLFCFQFWAAEFVMVQHIDAFWHGSGHLSGTRHLYCTVVNLIRPDPTRAQAPVGVRR</sequence>
<keyword evidence="3" id="KW-1185">Reference proteome</keyword>
<name>A0A9X9L847_BLUGR</name>